<organism evidence="2">
    <name type="scientific">marine metagenome</name>
    <dbReference type="NCBI Taxonomy" id="408172"/>
    <lineage>
        <taxon>unclassified sequences</taxon>
        <taxon>metagenomes</taxon>
        <taxon>ecological metagenomes</taxon>
    </lineage>
</organism>
<feature type="domain" description="Cupin type-2" evidence="1">
    <location>
        <begin position="41"/>
        <end position="94"/>
    </location>
</feature>
<accession>A0A382JDW8</accession>
<protein>
    <recommendedName>
        <fullName evidence="1">Cupin type-2 domain-containing protein</fullName>
    </recommendedName>
</protein>
<sequence>MKMSRYFLKQNLSWEQAPVRGGTVMDKSVVWEGDYNMRSAFFRLPAGMNIPEHTHPKWVQVMVLEGAMEIETDEDGKVQVEAGGCYFVESGDTHVETAIKDSLVLVTQAEDRPEFLGN</sequence>
<dbReference type="InterPro" id="IPR013096">
    <property type="entry name" value="Cupin_2"/>
</dbReference>
<dbReference type="Pfam" id="PF07883">
    <property type="entry name" value="Cupin_2"/>
    <property type="match status" value="1"/>
</dbReference>
<dbReference type="SUPFAM" id="SSF51182">
    <property type="entry name" value="RmlC-like cupins"/>
    <property type="match status" value="1"/>
</dbReference>
<evidence type="ECO:0000313" key="2">
    <source>
        <dbReference type="EMBL" id="SVC08921.1"/>
    </source>
</evidence>
<evidence type="ECO:0000259" key="1">
    <source>
        <dbReference type="Pfam" id="PF07883"/>
    </source>
</evidence>
<proteinExistence type="predicted"/>
<gene>
    <name evidence="2" type="ORF">METZ01_LOCUS261775</name>
</gene>
<dbReference type="EMBL" id="UINC01072927">
    <property type="protein sequence ID" value="SVC08921.1"/>
    <property type="molecule type" value="Genomic_DNA"/>
</dbReference>
<dbReference type="InterPro" id="IPR014710">
    <property type="entry name" value="RmlC-like_jellyroll"/>
</dbReference>
<dbReference type="InterPro" id="IPR011051">
    <property type="entry name" value="RmlC_Cupin_sf"/>
</dbReference>
<reference evidence="2" key="1">
    <citation type="submission" date="2018-05" db="EMBL/GenBank/DDBJ databases">
        <authorList>
            <person name="Lanie J.A."/>
            <person name="Ng W.-L."/>
            <person name="Kazmierczak K.M."/>
            <person name="Andrzejewski T.M."/>
            <person name="Davidsen T.M."/>
            <person name="Wayne K.J."/>
            <person name="Tettelin H."/>
            <person name="Glass J.I."/>
            <person name="Rusch D."/>
            <person name="Podicherti R."/>
            <person name="Tsui H.-C.T."/>
            <person name="Winkler M.E."/>
        </authorList>
    </citation>
    <scope>NUCLEOTIDE SEQUENCE</scope>
</reference>
<dbReference type="AlphaFoldDB" id="A0A382JDW8"/>
<name>A0A382JDW8_9ZZZZ</name>
<dbReference type="Gene3D" id="2.60.120.10">
    <property type="entry name" value="Jelly Rolls"/>
    <property type="match status" value="1"/>
</dbReference>